<proteinExistence type="predicted"/>
<accession>A0A382A6P6</accession>
<dbReference type="AlphaFoldDB" id="A0A382A6P6"/>
<evidence type="ECO:0000313" key="1">
    <source>
        <dbReference type="EMBL" id="SVA96772.1"/>
    </source>
</evidence>
<organism evidence="1">
    <name type="scientific">marine metagenome</name>
    <dbReference type="NCBI Taxonomy" id="408172"/>
    <lineage>
        <taxon>unclassified sequences</taxon>
        <taxon>metagenomes</taxon>
        <taxon>ecological metagenomes</taxon>
    </lineage>
</organism>
<protein>
    <submittedName>
        <fullName evidence="1">Uncharacterized protein</fullName>
    </submittedName>
</protein>
<dbReference type="EMBL" id="UINC01023989">
    <property type="protein sequence ID" value="SVA96772.1"/>
    <property type="molecule type" value="Genomic_DNA"/>
</dbReference>
<sequence>MGQAVILTRGPSTDTPYWFIETTCSNAMSALSDYFKS</sequence>
<name>A0A382A6P6_9ZZZZ</name>
<reference evidence="1" key="1">
    <citation type="submission" date="2018-05" db="EMBL/GenBank/DDBJ databases">
        <authorList>
            <person name="Lanie J.A."/>
            <person name="Ng W.-L."/>
            <person name="Kazmierczak K.M."/>
            <person name="Andrzejewski T.M."/>
            <person name="Davidsen T.M."/>
            <person name="Wayne K.J."/>
            <person name="Tettelin H."/>
            <person name="Glass J.I."/>
            <person name="Rusch D."/>
            <person name="Podicherti R."/>
            <person name="Tsui H.-C.T."/>
            <person name="Winkler M.E."/>
        </authorList>
    </citation>
    <scope>NUCLEOTIDE SEQUENCE</scope>
</reference>
<gene>
    <name evidence="1" type="ORF">METZ01_LOCUS149626</name>
</gene>